<gene>
    <name evidence="1" type="ordered locus">P9211_14961</name>
</gene>
<dbReference type="HOGENOM" id="CLU_164832_0_0_3"/>
<dbReference type="Pfam" id="PF12594">
    <property type="entry name" value="DUF3764"/>
    <property type="match status" value="1"/>
</dbReference>
<keyword evidence="2" id="KW-1185">Reference proteome</keyword>
<name>A9BC65_PROM4</name>
<protein>
    <recommendedName>
        <fullName evidence="3">Cyclase</fullName>
    </recommendedName>
</protein>
<dbReference type="KEGG" id="pmj:P9211_14961"/>
<proteinExistence type="predicted"/>
<sequence length="92" mass="10365">MAIETTVVTFKLNGPFAEWAAIFDSDEANKRHAQYGIKPLYRGVDKSDPQKVIVIHQHQEGDLDKFLAANGDWIATHDVDMTSFDQSVWTAD</sequence>
<dbReference type="AlphaFoldDB" id="A9BC65"/>
<dbReference type="Proteomes" id="UP000000788">
    <property type="component" value="Chromosome"/>
</dbReference>
<reference evidence="1 2" key="1">
    <citation type="journal article" date="2007" name="PLoS Genet.">
        <title>Patterns and implications of gene gain and loss in the evolution of Prochlorococcus.</title>
        <authorList>
            <person name="Kettler G.C."/>
            <person name="Martiny A.C."/>
            <person name="Huang K."/>
            <person name="Zucker J."/>
            <person name="Coleman M.L."/>
            <person name="Rodrigue S."/>
            <person name="Chen F."/>
            <person name="Lapidus A."/>
            <person name="Ferriera S."/>
            <person name="Johnson J."/>
            <person name="Steglich C."/>
            <person name="Church G.M."/>
            <person name="Richardson P."/>
            <person name="Chisholm S.W."/>
        </authorList>
    </citation>
    <scope>NUCLEOTIDE SEQUENCE [LARGE SCALE GENOMIC DNA]</scope>
    <source>
        <strain evidence="2">MIT 9211</strain>
    </source>
</reference>
<dbReference type="EMBL" id="CP000878">
    <property type="protein sequence ID" value="ABX09427.1"/>
    <property type="molecule type" value="Genomic_DNA"/>
</dbReference>
<dbReference type="InterPro" id="IPR022240">
    <property type="entry name" value="DUF3764"/>
</dbReference>
<organism evidence="1 2">
    <name type="scientific">Prochlorococcus marinus (strain MIT 9211)</name>
    <dbReference type="NCBI Taxonomy" id="93059"/>
    <lineage>
        <taxon>Bacteria</taxon>
        <taxon>Bacillati</taxon>
        <taxon>Cyanobacteriota</taxon>
        <taxon>Cyanophyceae</taxon>
        <taxon>Synechococcales</taxon>
        <taxon>Prochlorococcaceae</taxon>
        <taxon>Prochlorococcus</taxon>
    </lineage>
</organism>
<dbReference type="OrthoDB" id="7860228at2"/>
<dbReference type="eggNOG" id="ENOG502ZU5M">
    <property type="taxonomic scope" value="Bacteria"/>
</dbReference>
<dbReference type="RefSeq" id="WP_012196048.1">
    <property type="nucleotide sequence ID" value="NC_009976.1"/>
</dbReference>
<evidence type="ECO:0000313" key="1">
    <source>
        <dbReference type="EMBL" id="ABX09427.1"/>
    </source>
</evidence>
<accession>A9BC65</accession>
<evidence type="ECO:0000313" key="2">
    <source>
        <dbReference type="Proteomes" id="UP000000788"/>
    </source>
</evidence>
<evidence type="ECO:0008006" key="3">
    <source>
        <dbReference type="Google" id="ProtNLM"/>
    </source>
</evidence>